<evidence type="ECO:0000256" key="4">
    <source>
        <dbReference type="ARBA" id="ARBA00022690"/>
    </source>
</evidence>
<dbReference type="InterPro" id="IPR023796">
    <property type="entry name" value="Serpin_dom"/>
</dbReference>
<evidence type="ECO:0000256" key="1">
    <source>
        <dbReference type="ARBA" id="ARBA00004613"/>
    </source>
</evidence>
<dbReference type="PANTHER" id="PTHR11461:SF211">
    <property type="entry name" value="GH10112P-RELATED"/>
    <property type="match status" value="1"/>
</dbReference>
<keyword evidence="7" id="KW-0325">Glycoprotein</keyword>
<accession>A0A023GJN2</accession>
<dbReference type="SMART" id="SM00093">
    <property type="entry name" value="SERPIN"/>
    <property type="match status" value="1"/>
</dbReference>
<comment type="subcellular location">
    <subcellularLocation>
        <location evidence="1">Secreted</location>
    </subcellularLocation>
</comment>
<evidence type="ECO:0000256" key="6">
    <source>
        <dbReference type="ARBA" id="ARBA00022900"/>
    </source>
</evidence>
<keyword evidence="3" id="KW-0964">Secreted</keyword>
<name>A0A023GJN2_AMBTT</name>
<keyword evidence="5" id="KW-0732">Signal</keyword>
<dbReference type="SUPFAM" id="SSF56574">
    <property type="entry name" value="Serpins"/>
    <property type="match status" value="1"/>
</dbReference>
<organism evidence="10">
    <name type="scientific">Amblyomma triste</name>
    <name type="common">Neotropical tick</name>
    <dbReference type="NCBI Taxonomy" id="251400"/>
    <lineage>
        <taxon>Eukaryota</taxon>
        <taxon>Metazoa</taxon>
        <taxon>Ecdysozoa</taxon>
        <taxon>Arthropoda</taxon>
        <taxon>Chelicerata</taxon>
        <taxon>Arachnida</taxon>
        <taxon>Acari</taxon>
        <taxon>Parasitiformes</taxon>
        <taxon>Ixodida</taxon>
        <taxon>Ixodoidea</taxon>
        <taxon>Ixodidae</taxon>
        <taxon>Amblyomminae</taxon>
        <taxon>Amblyomma</taxon>
    </lineage>
</organism>
<dbReference type="GO" id="GO:0004867">
    <property type="term" value="F:serine-type endopeptidase inhibitor activity"/>
    <property type="evidence" value="ECO:0007669"/>
    <property type="project" value="UniProtKB-KW"/>
</dbReference>
<sequence>TGVWEASCEVHRWLTDLRSALVQEGFVSSETDDALLARAHNQFAVNLLKHLAAQNPSSNVFFSPTSIAAAFGMAYAGARGSSEAELASVLGHTQVGLTEKSRVLAAYKHLLELTSSENVTLEVANMVLAQNSFQIADSYRQQLSDIFDAQLRSVDFANEGPRVAAEVNAWVRGKTRGKIDGILPENQPLDMIMFIVNAVYFKGNWVTKFDPSRTVNKPFLNQGTTEVSKPAMHLTRRFPYARLAALHAGAVEIPYSGDRFSMVVLLPDSPTGLAALRESLSLDVLEDVGSKLIFNEVVLRIPKFEMSLRYGLVPAMRALGLNSVFGNGANFTGISESTLVRISDAVHKAAVEVNEEGTIATAVTGLSFVALSALSAPPPPIQFIVDRPFLYYIRDRSNNRILFIGEVHSL</sequence>
<protein>
    <submittedName>
        <fullName evidence="10">Putative tick serpins 27</fullName>
    </submittedName>
</protein>
<dbReference type="Pfam" id="PF00079">
    <property type="entry name" value="Serpin"/>
    <property type="match status" value="1"/>
</dbReference>
<feature type="non-terminal residue" evidence="10">
    <location>
        <position position="1"/>
    </location>
</feature>
<comment type="similarity">
    <text evidence="2 8">Belongs to the serpin family.</text>
</comment>
<dbReference type="Gene3D" id="3.30.497.10">
    <property type="entry name" value="Antithrombin, subunit I, domain 2"/>
    <property type="match status" value="1"/>
</dbReference>
<keyword evidence="4" id="KW-0646">Protease inhibitor</keyword>
<feature type="domain" description="Serpin" evidence="9">
    <location>
        <begin position="45"/>
        <end position="410"/>
    </location>
</feature>
<dbReference type="InterPro" id="IPR042178">
    <property type="entry name" value="Serpin_sf_1"/>
</dbReference>
<evidence type="ECO:0000256" key="3">
    <source>
        <dbReference type="ARBA" id="ARBA00022525"/>
    </source>
</evidence>
<evidence type="ECO:0000256" key="8">
    <source>
        <dbReference type="RuleBase" id="RU000411"/>
    </source>
</evidence>
<evidence type="ECO:0000256" key="7">
    <source>
        <dbReference type="ARBA" id="ARBA00023180"/>
    </source>
</evidence>
<dbReference type="InterPro" id="IPR000215">
    <property type="entry name" value="Serpin_fam"/>
</dbReference>
<reference evidence="10" key="1">
    <citation type="submission" date="2014-03" db="EMBL/GenBank/DDBJ databases">
        <title>The sialotranscriptome of Amblyomma triste, Amblyomma parvum and Amblyomma cajennense ticks, uncovered by 454-based RNA-seq.</title>
        <authorList>
            <person name="Garcia G.R."/>
            <person name="Gardinassi L.G."/>
            <person name="Ribeiro J.M."/>
            <person name="Anatriello E."/>
            <person name="Ferreira B.R."/>
            <person name="Moreira H.N."/>
            <person name="Mafra C."/>
            <person name="Olegario M.M."/>
            <person name="Szabo P.J."/>
            <person name="Miranda-Santos I.K."/>
            <person name="Maruyama S.R."/>
        </authorList>
    </citation>
    <scope>NUCLEOTIDE SEQUENCE</scope>
    <source>
        <strain evidence="10">Mato Grasso do Sul</strain>
        <tissue evidence="10">Salivary glands</tissue>
    </source>
</reference>
<keyword evidence="6" id="KW-0722">Serine protease inhibitor</keyword>
<dbReference type="InterPro" id="IPR023795">
    <property type="entry name" value="Serpin_CS"/>
</dbReference>
<dbReference type="PROSITE" id="PS00284">
    <property type="entry name" value="SERPIN"/>
    <property type="match status" value="1"/>
</dbReference>
<dbReference type="AlphaFoldDB" id="A0A023GJN2"/>
<dbReference type="InterPro" id="IPR042185">
    <property type="entry name" value="Serpin_sf_2"/>
</dbReference>
<dbReference type="Gene3D" id="2.30.39.10">
    <property type="entry name" value="Alpha-1-antitrypsin, domain 1"/>
    <property type="match status" value="1"/>
</dbReference>
<evidence type="ECO:0000256" key="5">
    <source>
        <dbReference type="ARBA" id="ARBA00022729"/>
    </source>
</evidence>
<evidence type="ECO:0000256" key="2">
    <source>
        <dbReference type="ARBA" id="ARBA00009500"/>
    </source>
</evidence>
<dbReference type="GO" id="GO:0005615">
    <property type="term" value="C:extracellular space"/>
    <property type="evidence" value="ECO:0007669"/>
    <property type="project" value="InterPro"/>
</dbReference>
<dbReference type="InterPro" id="IPR036186">
    <property type="entry name" value="Serpin_sf"/>
</dbReference>
<dbReference type="CDD" id="cd19577">
    <property type="entry name" value="serpinJ_IRS-2-like"/>
    <property type="match status" value="1"/>
</dbReference>
<proteinExistence type="evidence at transcript level"/>
<evidence type="ECO:0000259" key="9">
    <source>
        <dbReference type="SMART" id="SM00093"/>
    </source>
</evidence>
<dbReference type="FunFam" id="3.30.497.10:FF:000031">
    <property type="entry name" value="Putative salivary serpin"/>
    <property type="match status" value="1"/>
</dbReference>
<dbReference type="EMBL" id="GBBM01001261">
    <property type="protein sequence ID" value="JAC34157.1"/>
    <property type="molecule type" value="mRNA"/>
</dbReference>
<evidence type="ECO:0000313" key="10">
    <source>
        <dbReference type="EMBL" id="JAC34157.1"/>
    </source>
</evidence>
<dbReference type="PANTHER" id="PTHR11461">
    <property type="entry name" value="SERINE PROTEASE INHIBITOR, SERPIN"/>
    <property type="match status" value="1"/>
</dbReference>